<organism evidence="1 2">
    <name type="scientific">Hyalella azteca</name>
    <name type="common">Amphipod</name>
    <dbReference type="NCBI Taxonomy" id="294128"/>
    <lineage>
        <taxon>Eukaryota</taxon>
        <taxon>Metazoa</taxon>
        <taxon>Ecdysozoa</taxon>
        <taxon>Arthropoda</taxon>
        <taxon>Crustacea</taxon>
        <taxon>Multicrustacea</taxon>
        <taxon>Malacostraca</taxon>
        <taxon>Eumalacostraca</taxon>
        <taxon>Peracarida</taxon>
        <taxon>Amphipoda</taxon>
        <taxon>Senticaudata</taxon>
        <taxon>Talitrida</taxon>
        <taxon>Talitroidea</taxon>
        <taxon>Hyalellidae</taxon>
        <taxon>Hyalella</taxon>
    </lineage>
</organism>
<dbReference type="Proteomes" id="UP000694843">
    <property type="component" value="Unplaced"/>
</dbReference>
<dbReference type="GeneID" id="108676400"/>
<accession>A0A8B7P1J7</accession>
<name>A0A8B7P1J7_HYAAZ</name>
<keyword evidence="1" id="KW-1185">Reference proteome</keyword>
<protein>
    <submittedName>
        <fullName evidence="2">Uncharacterized protein LOC108676400</fullName>
    </submittedName>
</protein>
<dbReference type="AlphaFoldDB" id="A0A8B7P1J7"/>
<evidence type="ECO:0000313" key="2">
    <source>
        <dbReference type="RefSeq" id="XP_018019964.1"/>
    </source>
</evidence>
<dbReference type="RefSeq" id="XP_018019964.1">
    <property type="nucleotide sequence ID" value="XM_018164475.2"/>
</dbReference>
<reference evidence="2" key="1">
    <citation type="submission" date="2025-08" db="UniProtKB">
        <authorList>
            <consortium name="RefSeq"/>
        </authorList>
    </citation>
    <scope>IDENTIFICATION</scope>
</reference>
<sequence>MDVATVCGSAANVGLTRIFSHDLVRLARNVDAFNYYRIPRPDIKVHFDALLYPIDKIESRLAAIAIAQNSPEVLSALRASASLTNSSCDQLHRTLREQARTATSDPAHTLASLLQDSTREENISISTECSDSSPPLVSATVAASGAENNVDDADRVKNELDASGEDSHVLDLLKNYVPPVLYLTISSQFVFERYLYSKRKPRRWR</sequence>
<evidence type="ECO:0000313" key="1">
    <source>
        <dbReference type="Proteomes" id="UP000694843"/>
    </source>
</evidence>
<dbReference type="KEGG" id="hazt:108676400"/>
<gene>
    <name evidence="2" type="primary">LOC108676400</name>
</gene>
<proteinExistence type="predicted"/>